<evidence type="ECO:0000313" key="25">
    <source>
        <dbReference type="EMBL" id="BDG01842.1"/>
    </source>
</evidence>
<dbReference type="SUPFAM" id="SSF89550">
    <property type="entry name" value="PHP domain-like"/>
    <property type="match status" value="1"/>
</dbReference>
<dbReference type="Gene3D" id="3.30.210.10">
    <property type="entry name" value="DNA polymerase, thumb domain"/>
    <property type="match status" value="1"/>
</dbReference>
<keyword evidence="9" id="KW-0548">Nucleotidyltransferase</keyword>
<dbReference type="SMART" id="SM00278">
    <property type="entry name" value="HhH1"/>
    <property type="match status" value="3"/>
</dbReference>
<dbReference type="InterPro" id="IPR037160">
    <property type="entry name" value="DNA_Pol_thumb_sf"/>
</dbReference>
<keyword evidence="15" id="KW-0234">DNA repair</keyword>
<feature type="domain" description="Helix-hairpin-helix DNA-binding motif class 1" evidence="22">
    <location>
        <begin position="137"/>
        <end position="156"/>
    </location>
</feature>
<dbReference type="InterPro" id="IPR010996">
    <property type="entry name" value="HHH_MUS81"/>
</dbReference>
<evidence type="ECO:0000313" key="26">
    <source>
        <dbReference type="Proteomes" id="UP001162891"/>
    </source>
</evidence>
<dbReference type="Gene3D" id="3.20.20.140">
    <property type="entry name" value="Metal-dependent hydrolases"/>
    <property type="match status" value="1"/>
</dbReference>
<dbReference type="PIRSF" id="PIRSF005047">
    <property type="entry name" value="UCP005047_YshC"/>
    <property type="match status" value="1"/>
</dbReference>
<dbReference type="Pfam" id="PF14520">
    <property type="entry name" value="HHH_5"/>
    <property type="match status" value="1"/>
</dbReference>
<feature type="domain" description="Helix-hairpin-helix DNA-binding motif class 1" evidence="22">
    <location>
        <begin position="102"/>
        <end position="121"/>
    </location>
</feature>
<evidence type="ECO:0000256" key="3">
    <source>
        <dbReference type="ARBA" id="ARBA00012417"/>
    </source>
</evidence>
<dbReference type="InterPro" id="IPR002054">
    <property type="entry name" value="DNA-dir_DNA_pol_X"/>
</dbReference>
<comment type="catalytic activity">
    <reaction evidence="18">
        <text>2'-deoxyribonucleotide-(2'-deoxyribose 5'-phosphate)-2'-deoxyribonucleotide-DNA = a 3'-end 2'-deoxyribonucleotide-(2,3-dehydro-2,3-deoxyribose 5'-phosphate)-DNA + a 5'-end 5'-phospho-2'-deoxyribonucleoside-DNA + H(+)</text>
        <dbReference type="Rhea" id="RHEA:66592"/>
        <dbReference type="Rhea" id="RHEA-COMP:13180"/>
        <dbReference type="Rhea" id="RHEA-COMP:16897"/>
        <dbReference type="Rhea" id="RHEA-COMP:17067"/>
        <dbReference type="ChEBI" id="CHEBI:15378"/>
        <dbReference type="ChEBI" id="CHEBI:136412"/>
        <dbReference type="ChEBI" id="CHEBI:157695"/>
        <dbReference type="ChEBI" id="CHEBI:167181"/>
        <dbReference type="EC" id="4.2.99.18"/>
    </reaction>
</comment>
<evidence type="ECO:0000256" key="10">
    <source>
        <dbReference type="ARBA" id="ARBA00022705"/>
    </source>
</evidence>
<dbReference type="Gene3D" id="3.30.460.10">
    <property type="entry name" value="Beta Polymerase, domain 2"/>
    <property type="match status" value="1"/>
</dbReference>
<sequence>MGVRTVYKRPMADKFEVARLLREIGALLELEGENPFKIRAYENGARAVEAVAEDVAALAAEGRLTDVPGIGEALAKKIADILARGSTDVLDRLRAKHPPGVLDLLRVPDLGPKKIAALHGALGVGSVDELEAACLAGRVRGVKGFGEKTEAKILEGIRRLRARPAEVRVLLAGALEAADAIVAFLRRSPAALDVQLAGSARRGRETVGDLDVVAASRAPAELSAHFLAFPLVKDVIARGDTKTSVRLASGLQVDLRIVPPEDFATLLHHFTGSKAHHVKLRGIARDQGLTLSEWGLYRLPPRPARGGARADGDPGASAVAEVPLAAEEAPPDPSAKVSVGSEAELYRALGLAYIPPELREDTGELEAARAGRVPEDLVTLEDVRGLVHCHTTWSDGKATLLDMARAAEALGVEYLTVTDHSGTAHYAGGLDPDRLRRQWDEIARVQEQVGIRLLRGTEADILDDGALDWPDAILEQLEVVVASIHSRMKMDEAQMTARLVRAMSWPVFKIWGHGTGRLLNERPPYAVRVEEVLDALARSRGAVEVNGDPQRLDLEPRHVRAARDRGIPVVLSVDAHSTGALRYLRYAVLTARRGWVRRGDVLNTLPADAFARAVRPVA</sequence>
<keyword evidence="13" id="KW-0239">DNA-directed DNA polymerase</keyword>
<evidence type="ECO:0000256" key="12">
    <source>
        <dbReference type="ARBA" id="ARBA00022843"/>
    </source>
</evidence>
<dbReference type="PANTHER" id="PTHR36928:SF1">
    <property type="entry name" value="PHOSPHATASE YCDX-RELATED"/>
    <property type="match status" value="1"/>
</dbReference>
<dbReference type="PANTHER" id="PTHR36928">
    <property type="entry name" value="PHOSPHATASE YCDX-RELATED"/>
    <property type="match status" value="1"/>
</dbReference>
<dbReference type="Pfam" id="PF02811">
    <property type="entry name" value="PHP"/>
    <property type="match status" value="1"/>
</dbReference>
<keyword evidence="8" id="KW-0808">Transferase</keyword>
<evidence type="ECO:0000256" key="14">
    <source>
        <dbReference type="ARBA" id="ARBA00023053"/>
    </source>
</evidence>
<dbReference type="InterPro" id="IPR022311">
    <property type="entry name" value="PolX-like"/>
</dbReference>
<evidence type="ECO:0000256" key="4">
    <source>
        <dbReference type="ARBA" id="ARBA00012720"/>
    </source>
</evidence>
<dbReference type="InterPro" id="IPR029398">
    <property type="entry name" value="PolB_thumb"/>
</dbReference>
<evidence type="ECO:0000256" key="19">
    <source>
        <dbReference type="ARBA" id="ARBA00044678"/>
    </source>
</evidence>
<keyword evidence="25" id="KW-0378">Hydrolase</keyword>
<keyword evidence="11" id="KW-0227">DNA damage</keyword>
<keyword evidence="10" id="KW-0235">DNA replication</keyword>
<feature type="domain" description="DNA-directed DNA polymerase X" evidence="24">
    <location>
        <begin position="11"/>
        <end position="360"/>
    </location>
</feature>
<dbReference type="Gene3D" id="1.10.150.110">
    <property type="entry name" value="DNA polymerase beta, N-terminal domain-like"/>
    <property type="match status" value="1"/>
</dbReference>
<dbReference type="InterPro" id="IPR002008">
    <property type="entry name" value="DNA_pol_X_beta-like"/>
</dbReference>
<evidence type="ECO:0000259" key="23">
    <source>
        <dbReference type="SMART" id="SM00481"/>
    </source>
</evidence>
<dbReference type="Proteomes" id="UP001162891">
    <property type="component" value="Chromosome"/>
</dbReference>
<dbReference type="EMBL" id="AP025591">
    <property type="protein sequence ID" value="BDG01842.1"/>
    <property type="molecule type" value="Genomic_DNA"/>
</dbReference>
<dbReference type="EC" id="2.7.7.7" evidence="3"/>
<dbReference type="Gene3D" id="1.10.150.20">
    <property type="entry name" value="5' to 3' exonuclease, C-terminal subdomain"/>
    <property type="match status" value="1"/>
</dbReference>
<feature type="domain" description="Polymerase/histidinol phosphatase N-terminal" evidence="23">
    <location>
        <begin position="385"/>
        <end position="463"/>
    </location>
</feature>
<proteinExistence type="predicted"/>
<keyword evidence="12" id="KW-0832">Ubl conjugation</keyword>
<feature type="domain" description="Helix-hairpin-helix DNA-binding motif class 1" evidence="22">
    <location>
        <begin position="62"/>
        <end position="81"/>
    </location>
</feature>
<dbReference type="InterPro" id="IPR027421">
    <property type="entry name" value="DNA_pol_lamdba_lyase_dom_sf"/>
</dbReference>
<evidence type="ECO:0000256" key="21">
    <source>
        <dbReference type="ARBA" id="ARBA00049244"/>
    </source>
</evidence>
<evidence type="ECO:0000256" key="16">
    <source>
        <dbReference type="ARBA" id="ARBA00035717"/>
    </source>
</evidence>
<evidence type="ECO:0000256" key="5">
    <source>
        <dbReference type="ARBA" id="ARBA00020020"/>
    </source>
</evidence>
<dbReference type="InterPro" id="IPR003583">
    <property type="entry name" value="Hlx-hairpin-Hlx_DNA-bd_motif"/>
</dbReference>
<evidence type="ECO:0000256" key="13">
    <source>
        <dbReference type="ARBA" id="ARBA00022932"/>
    </source>
</evidence>
<protein>
    <recommendedName>
        <fullName evidence="5">DNA polymerase beta</fullName>
        <ecNumber evidence="3">2.7.7.7</ecNumber>
        <ecNumber evidence="4">4.2.99.18</ecNumber>
    </recommendedName>
    <alternativeName>
        <fullName evidence="16">5'-deoxyribose-phosphate lyase</fullName>
    </alternativeName>
    <alternativeName>
        <fullName evidence="17">AP lyase</fullName>
    </alternativeName>
</protein>
<comment type="function">
    <text evidence="20">Repair polymerase that plays a key role in base-excision repair. During this process, the damaged base is excised by specific DNA glycosylases, the DNA backbone is nicked at the abasic site by an apurinic/apyrimidic (AP) endonuclease, and POLB removes 5'-deoxyribose-phosphate from the preincised AP site acting as a 5'-deoxyribose-phosphate lyase (5'-dRP lyase); through its DNA polymerase activity, it adds one nucleotide to the 3' end of the arising single-nucleotide gap. Conducts 'gap-filling' DNA synthesis in a stepwise distributive fashion rather than in a processive fashion as for other DNA polymerases. It is also able to cleave sugar-phosphate bonds 3' to an intact AP site, acting as an AP lyase.</text>
</comment>
<evidence type="ECO:0000256" key="9">
    <source>
        <dbReference type="ARBA" id="ARBA00022695"/>
    </source>
</evidence>
<keyword evidence="6" id="KW-0488">Methylation</keyword>
<comment type="cofactor">
    <cofactor evidence="1">
        <name>Mg(2+)</name>
        <dbReference type="ChEBI" id="CHEBI:18420"/>
    </cofactor>
</comment>
<dbReference type="Pfam" id="PF14791">
    <property type="entry name" value="DNA_pol_B_thumb"/>
    <property type="match status" value="1"/>
</dbReference>
<reference evidence="26" key="1">
    <citation type="journal article" date="2022" name="Int. J. Syst. Evol. Microbiol.">
        <title>Anaeromyxobacter oryzae sp. nov., Anaeromyxobacter diazotrophicus sp. nov. and Anaeromyxobacter paludicola sp. nov., isolated from paddy soils.</title>
        <authorList>
            <person name="Itoh H."/>
            <person name="Xu Z."/>
            <person name="Mise K."/>
            <person name="Masuda Y."/>
            <person name="Ushijima N."/>
            <person name="Hayakawa C."/>
            <person name="Shiratori Y."/>
            <person name="Senoo K."/>
        </authorList>
    </citation>
    <scope>NUCLEOTIDE SEQUENCE [LARGE SCALE GENOMIC DNA]</scope>
    <source>
        <strain evidence="26">Red232</strain>
    </source>
</reference>
<name>A0ABM7WQU5_9BACT</name>
<evidence type="ECO:0000256" key="18">
    <source>
        <dbReference type="ARBA" id="ARBA00044632"/>
    </source>
</evidence>
<evidence type="ECO:0000259" key="24">
    <source>
        <dbReference type="SMART" id="SM00483"/>
    </source>
</evidence>
<dbReference type="InterPro" id="IPR050243">
    <property type="entry name" value="PHP_phosphatase"/>
</dbReference>
<keyword evidence="25" id="KW-0269">Exonuclease</keyword>
<dbReference type="SUPFAM" id="SSF81301">
    <property type="entry name" value="Nucleotidyltransferase"/>
    <property type="match status" value="1"/>
</dbReference>
<dbReference type="EC" id="4.2.99.18" evidence="4"/>
<evidence type="ECO:0000256" key="7">
    <source>
        <dbReference type="ARBA" id="ARBA00022634"/>
    </source>
</evidence>
<accession>A0ABM7WQU5</accession>
<evidence type="ECO:0000256" key="11">
    <source>
        <dbReference type="ARBA" id="ARBA00022763"/>
    </source>
</evidence>
<dbReference type="InterPro" id="IPR004013">
    <property type="entry name" value="PHP_dom"/>
</dbReference>
<comment type="catalytic activity">
    <reaction evidence="21">
        <text>DNA(n) + a 2'-deoxyribonucleoside 5'-triphosphate = DNA(n+1) + diphosphate</text>
        <dbReference type="Rhea" id="RHEA:22508"/>
        <dbReference type="Rhea" id="RHEA-COMP:17339"/>
        <dbReference type="Rhea" id="RHEA-COMP:17340"/>
        <dbReference type="ChEBI" id="CHEBI:33019"/>
        <dbReference type="ChEBI" id="CHEBI:61560"/>
        <dbReference type="ChEBI" id="CHEBI:173112"/>
        <dbReference type="EC" id="2.7.7.7"/>
    </reaction>
</comment>
<keyword evidence="7" id="KW-0237">DNA synthesis</keyword>
<evidence type="ECO:0000256" key="8">
    <source>
        <dbReference type="ARBA" id="ARBA00022679"/>
    </source>
</evidence>
<keyword evidence="14" id="KW-0915">Sodium</keyword>
<dbReference type="CDD" id="cd00141">
    <property type="entry name" value="NT_POLXc"/>
    <property type="match status" value="1"/>
</dbReference>
<comment type="subcellular location">
    <subcellularLocation>
        <location evidence="2">Cytoplasm</location>
    </subcellularLocation>
</comment>
<dbReference type="InterPro" id="IPR003141">
    <property type="entry name" value="Pol/His_phosphatase_N"/>
</dbReference>
<dbReference type="Pfam" id="PF14716">
    <property type="entry name" value="HHH_8"/>
    <property type="match status" value="1"/>
</dbReference>
<dbReference type="SMART" id="SM00481">
    <property type="entry name" value="POLIIIAc"/>
    <property type="match status" value="1"/>
</dbReference>
<dbReference type="PRINTS" id="PR00870">
    <property type="entry name" value="DNAPOLXBETA"/>
</dbReference>
<dbReference type="InterPro" id="IPR047967">
    <property type="entry name" value="PolX_PHP"/>
</dbReference>
<comment type="catalytic activity">
    <reaction evidence="19">
        <text>a 5'-end 2'-deoxyribose-2'-deoxyribonucleotide-DNA = (2E,4S)-4-hydroxypenten-2-al-5-phosphate + a 5'-end 5'-phospho-2'-deoxyribonucleoside-DNA + H(+)</text>
        <dbReference type="Rhea" id="RHEA:76255"/>
        <dbReference type="Rhea" id="RHEA-COMP:13180"/>
        <dbReference type="Rhea" id="RHEA-COMP:18657"/>
        <dbReference type="ChEBI" id="CHEBI:15378"/>
        <dbReference type="ChEBI" id="CHEBI:136412"/>
        <dbReference type="ChEBI" id="CHEBI:195194"/>
        <dbReference type="ChEBI" id="CHEBI:195195"/>
    </reaction>
</comment>
<dbReference type="GO" id="GO:0004527">
    <property type="term" value="F:exonuclease activity"/>
    <property type="evidence" value="ECO:0007669"/>
    <property type="project" value="UniProtKB-KW"/>
</dbReference>
<evidence type="ECO:0000256" key="20">
    <source>
        <dbReference type="ARBA" id="ARBA00045548"/>
    </source>
</evidence>
<evidence type="ECO:0000256" key="15">
    <source>
        <dbReference type="ARBA" id="ARBA00023204"/>
    </source>
</evidence>
<keyword evidence="25" id="KW-0540">Nuclease</keyword>
<evidence type="ECO:0000259" key="22">
    <source>
        <dbReference type="SMART" id="SM00278"/>
    </source>
</evidence>
<organism evidence="25 26">
    <name type="scientific">Anaeromyxobacter oryzae</name>
    <dbReference type="NCBI Taxonomy" id="2918170"/>
    <lineage>
        <taxon>Bacteria</taxon>
        <taxon>Pseudomonadati</taxon>
        <taxon>Myxococcota</taxon>
        <taxon>Myxococcia</taxon>
        <taxon>Myxococcales</taxon>
        <taxon>Cystobacterineae</taxon>
        <taxon>Anaeromyxobacteraceae</taxon>
        <taxon>Anaeromyxobacter</taxon>
    </lineage>
</organism>
<evidence type="ECO:0000256" key="6">
    <source>
        <dbReference type="ARBA" id="ARBA00022481"/>
    </source>
</evidence>
<dbReference type="InterPro" id="IPR043519">
    <property type="entry name" value="NT_sf"/>
</dbReference>
<dbReference type="CDD" id="cd07436">
    <property type="entry name" value="PHP_PolX"/>
    <property type="match status" value="1"/>
</dbReference>
<evidence type="ECO:0000256" key="1">
    <source>
        <dbReference type="ARBA" id="ARBA00001946"/>
    </source>
</evidence>
<evidence type="ECO:0000256" key="17">
    <source>
        <dbReference type="ARBA" id="ARBA00035726"/>
    </source>
</evidence>
<dbReference type="SUPFAM" id="SSF158702">
    <property type="entry name" value="Sec63 N-terminal domain-like"/>
    <property type="match status" value="1"/>
</dbReference>
<keyword evidence="26" id="KW-1185">Reference proteome</keyword>
<gene>
    <name evidence="25" type="ORF">AMOR_08380</name>
</gene>
<dbReference type="InterPro" id="IPR016195">
    <property type="entry name" value="Pol/histidinol_Pase-like"/>
</dbReference>
<dbReference type="SMART" id="SM00483">
    <property type="entry name" value="POLXc"/>
    <property type="match status" value="1"/>
</dbReference>
<evidence type="ECO:0000256" key="2">
    <source>
        <dbReference type="ARBA" id="ARBA00004496"/>
    </source>
</evidence>
<dbReference type="SUPFAM" id="SSF47802">
    <property type="entry name" value="DNA polymerase beta, N-terminal domain-like"/>
    <property type="match status" value="1"/>
</dbReference>